<reference evidence="7 8" key="1">
    <citation type="submission" date="2019-09" db="EMBL/GenBank/DDBJ databases">
        <title>A chromosome-level genome assembly of the Chinese tupelo Nyssa sinensis.</title>
        <authorList>
            <person name="Yang X."/>
            <person name="Kang M."/>
            <person name="Yang Y."/>
            <person name="Xiong H."/>
            <person name="Wang M."/>
            <person name="Zhang Z."/>
            <person name="Wang Z."/>
            <person name="Wu H."/>
            <person name="Ma T."/>
            <person name="Liu J."/>
            <person name="Xi Z."/>
        </authorList>
    </citation>
    <scope>NUCLEOTIDE SEQUENCE [LARGE SCALE GENOMIC DNA]</scope>
    <source>
        <strain evidence="7">J267</strain>
        <tissue evidence="7">Leaf</tissue>
    </source>
</reference>
<dbReference type="PROSITE" id="PS50888">
    <property type="entry name" value="BHLH"/>
    <property type="match status" value="1"/>
</dbReference>
<dbReference type="PANTHER" id="PTHR31945:SF20">
    <property type="entry name" value="TRANSCRIPTION FACTOR DYT1"/>
    <property type="match status" value="1"/>
</dbReference>
<evidence type="ECO:0000256" key="2">
    <source>
        <dbReference type="ARBA" id="ARBA00023015"/>
    </source>
</evidence>
<dbReference type="Pfam" id="PF00010">
    <property type="entry name" value="HLH"/>
    <property type="match status" value="1"/>
</dbReference>
<dbReference type="AlphaFoldDB" id="A0A5J4ZMR0"/>
<dbReference type="SMART" id="SM00353">
    <property type="entry name" value="HLH"/>
    <property type="match status" value="1"/>
</dbReference>
<organism evidence="7 8">
    <name type="scientific">Nyssa sinensis</name>
    <dbReference type="NCBI Taxonomy" id="561372"/>
    <lineage>
        <taxon>Eukaryota</taxon>
        <taxon>Viridiplantae</taxon>
        <taxon>Streptophyta</taxon>
        <taxon>Embryophyta</taxon>
        <taxon>Tracheophyta</taxon>
        <taxon>Spermatophyta</taxon>
        <taxon>Magnoliopsida</taxon>
        <taxon>eudicotyledons</taxon>
        <taxon>Gunneridae</taxon>
        <taxon>Pentapetalae</taxon>
        <taxon>asterids</taxon>
        <taxon>Cornales</taxon>
        <taxon>Nyssaceae</taxon>
        <taxon>Nyssa</taxon>
    </lineage>
</organism>
<dbReference type="Gene3D" id="4.10.280.10">
    <property type="entry name" value="Helix-loop-helix DNA-binding domain"/>
    <property type="match status" value="1"/>
</dbReference>
<evidence type="ECO:0000313" key="8">
    <source>
        <dbReference type="Proteomes" id="UP000325577"/>
    </source>
</evidence>
<evidence type="ECO:0000256" key="5">
    <source>
        <dbReference type="SAM" id="Phobius"/>
    </source>
</evidence>
<feature type="transmembrane region" description="Helical" evidence="5">
    <location>
        <begin position="244"/>
        <end position="261"/>
    </location>
</feature>
<keyword evidence="5" id="KW-0472">Membrane</keyword>
<protein>
    <recommendedName>
        <fullName evidence="6">BHLH domain-containing protein</fullName>
    </recommendedName>
</protein>
<keyword evidence="4" id="KW-0539">Nucleus</keyword>
<evidence type="ECO:0000256" key="4">
    <source>
        <dbReference type="ARBA" id="ARBA00023242"/>
    </source>
</evidence>
<keyword evidence="5" id="KW-1133">Transmembrane helix</keyword>
<gene>
    <name evidence="7" type="ORF">F0562_014155</name>
</gene>
<dbReference type="GO" id="GO:0046983">
    <property type="term" value="F:protein dimerization activity"/>
    <property type="evidence" value="ECO:0007669"/>
    <property type="project" value="InterPro"/>
</dbReference>
<evidence type="ECO:0000313" key="7">
    <source>
        <dbReference type="EMBL" id="KAA8519935.1"/>
    </source>
</evidence>
<keyword evidence="3" id="KW-0804">Transcription</keyword>
<dbReference type="EMBL" id="CM018049">
    <property type="protein sequence ID" value="KAA8519935.1"/>
    <property type="molecule type" value="Genomic_DNA"/>
</dbReference>
<dbReference type="PANTHER" id="PTHR31945">
    <property type="entry name" value="TRANSCRIPTION FACTOR SCREAM2-RELATED"/>
    <property type="match status" value="1"/>
</dbReference>
<dbReference type="InterPro" id="IPR036638">
    <property type="entry name" value="HLH_DNA-bd_sf"/>
</dbReference>
<evidence type="ECO:0000256" key="1">
    <source>
        <dbReference type="ARBA" id="ARBA00004123"/>
    </source>
</evidence>
<name>A0A5J4ZMR0_9ASTE</name>
<proteinExistence type="predicted"/>
<comment type="subcellular location">
    <subcellularLocation>
        <location evidence="1">Nucleus</location>
    </subcellularLocation>
</comment>
<keyword evidence="8" id="KW-1185">Reference proteome</keyword>
<evidence type="ECO:0000256" key="3">
    <source>
        <dbReference type="ARBA" id="ARBA00023163"/>
    </source>
</evidence>
<feature type="domain" description="BHLH" evidence="6">
    <location>
        <begin position="35"/>
        <end position="84"/>
    </location>
</feature>
<keyword evidence="5" id="KW-0812">Transmembrane</keyword>
<dbReference type="GO" id="GO:0043565">
    <property type="term" value="F:sequence-specific DNA binding"/>
    <property type="evidence" value="ECO:0007669"/>
    <property type="project" value="TreeGrafter"/>
</dbReference>
<accession>A0A5J4ZMR0</accession>
<keyword evidence="2" id="KW-0805">Transcription regulation</keyword>
<sequence>MELVNSAFNGLYMAEEGNGIGRMGRRRHKDGESAGYKSKNLFAERRRRQKLSDRLLELRALVPIITNMNKATIIVDAIAYIQELQSCVIDISEQLHKMEAIIEEESKTESDGTDAAEEMKKWGIETEVAVTHIDDSKLWMKIVFEKKRGGFTKLMEAISVLGFEFTNTSVTTSKGAILISSCLETKGSTSFDTMPPMSATIAEPPASGLIDAMVLSPAPPEGMPEVRRIARHHSSDKSVAGGDVILGGFATAVVASIYCYIRITRRNKNPNAEV</sequence>
<evidence type="ECO:0000259" key="6">
    <source>
        <dbReference type="PROSITE" id="PS50888"/>
    </source>
</evidence>
<dbReference type="SUPFAM" id="SSF47459">
    <property type="entry name" value="HLH, helix-loop-helix DNA-binding domain"/>
    <property type="match status" value="1"/>
</dbReference>
<dbReference type="GO" id="GO:0005634">
    <property type="term" value="C:nucleus"/>
    <property type="evidence" value="ECO:0007669"/>
    <property type="project" value="UniProtKB-SubCell"/>
</dbReference>
<dbReference type="GO" id="GO:0003700">
    <property type="term" value="F:DNA-binding transcription factor activity"/>
    <property type="evidence" value="ECO:0007669"/>
    <property type="project" value="TreeGrafter"/>
</dbReference>
<dbReference type="Proteomes" id="UP000325577">
    <property type="component" value="Linkage Group LG6"/>
</dbReference>
<dbReference type="InterPro" id="IPR011598">
    <property type="entry name" value="bHLH_dom"/>
</dbReference>
<dbReference type="InterPro" id="IPR051358">
    <property type="entry name" value="TF_AMS/ICE1/BHLH6-like"/>
</dbReference>
<dbReference type="OrthoDB" id="690068at2759"/>